<evidence type="ECO:0000313" key="1">
    <source>
        <dbReference type="EMBL" id="RUS83780.1"/>
    </source>
</evidence>
<organism evidence="1 2">
    <name type="scientific">Elysia chlorotica</name>
    <name type="common">Eastern emerald elysia</name>
    <name type="synonym">Sea slug</name>
    <dbReference type="NCBI Taxonomy" id="188477"/>
    <lineage>
        <taxon>Eukaryota</taxon>
        <taxon>Metazoa</taxon>
        <taxon>Spiralia</taxon>
        <taxon>Lophotrochozoa</taxon>
        <taxon>Mollusca</taxon>
        <taxon>Gastropoda</taxon>
        <taxon>Heterobranchia</taxon>
        <taxon>Euthyneura</taxon>
        <taxon>Panpulmonata</taxon>
        <taxon>Sacoglossa</taxon>
        <taxon>Placobranchoidea</taxon>
        <taxon>Plakobranchidae</taxon>
        <taxon>Elysia</taxon>
    </lineage>
</organism>
<dbReference type="OrthoDB" id="6154592at2759"/>
<accession>A0A3S0ZVA8</accession>
<proteinExistence type="predicted"/>
<dbReference type="InterPro" id="IPR029251">
    <property type="entry name" value="Faap100"/>
</dbReference>
<dbReference type="AlphaFoldDB" id="A0A3S0ZVA8"/>
<reference evidence="1 2" key="1">
    <citation type="submission" date="2019-01" db="EMBL/GenBank/DDBJ databases">
        <title>A draft genome assembly of the solar-powered sea slug Elysia chlorotica.</title>
        <authorList>
            <person name="Cai H."/>
            <person name="Li Q."/>
            <person name="Fang X."/>
            <person name="Li J."/>
            <person name="Curtis N.E."/>
            <person name="Altenburger A."/>
            <person name="Shibata T."/>
            <person name="Feng M."/>
            <person name="Maeda T."/>
            <person name="Schwartz J.A."/>
            <person name="Shigenobu S."/>
            <person name="Lundholm N."/>
            <person name="Nishiyama T."/>
            <person name="Yang H."/>
            <person name="Hasebe M."/>
            <person name="Li S."/>
            <person name="Pierce S.K."/>
            <person name="Wang J."/>
        </authorList>
    </citation>
    <scope>NUCLEOTIDE SEQUENCE [LARGE SCALE GENOMIC DNA]</scope>
    <source>
        <strain evidence="1">EC2010</strain>
        <tissue evidence="1">Whole organism of an adult</tissue>
    </source>
</reference>
<dbReference type="GO" id="GO:0043240">
    <property type="term" value="C:Fanconi anaemia nuclear complex"/>
    <property type="evidence" value="ECO:0007669"/>
    <property type="project" value="InterPro"/>
</dbReference>
<dbReference type="GO" id="GO:0036297">
    <property type="term" value="P:interstrand cross-link repair"/>
    <property type="evidence" value="ECO:0007669"/>
    <property type="project" value="InterPro"/>
</dbReference>
<comment type="caution">
    <text evidence="1">The sequence shown here is derived from an EMBL/GenBank/DDBJ whole genome shotgun (WGS) entry which is preliminary data.</text>
</comment>
<feature type="non-terminal residue" evidence="1">
    <location>
        <position position="1"/>
    </location>
</feature>
<keyword evidence="2" id="KW-1185">Reference proteome</keyword>
<dbReference type="GO" id="GO:0005654">
    <property type="term" value="C:nucleoplasm"/>
    <property type="evidence" value="ECO:0007669"/>
    <property type="project" value="TreeGrafter"/>
</dbReference>
<evidence type="ECO:0000313" key="2">
    <source>
        <dbReference type="Proteomes" id="UP000271974"/>
    </source>
</evidence>
<sequence>TTCSSTIFQNVYILKSQDAIKSATIAASSSCKSYQVIVACRSSIWKISLPVENKETEKESNKRRKYDVPSEQEDIFADLLGVKERQGLESTNTNSFQPELSSQQNLFSLSIDENHCVCNLDTEIIDIAVFEENLVALVISENIAYIKVFILDGNQARCIQSFSTGVEKRLFCQDSISSSPNFLHVVAEEHADFQKDTRRFHTTTQTLVIPTSLFTLLFGKEAACLKSPIVLLCDAQGCVYFYRIKSLMPQMKKLIMLCQANSRVVSISRIDFDSWPEKAALKHEDAISSLESALSSGESESKHGVNLPFTGLLCVSDTGQSYIFLPHEVASEALMFYLPHSTRSCVVRGHNLLYTTGKSVEMCDVTLTRQRDGHINVALQTKFSFHMERVVSLISVQNDHNIKEDLIVGVTDELKLIHVPTSQDKQMDNAQTDSSVKNLMERTLKCVPCFSEDTSAAHTLMDSCLLQFNLFASILKQRGDIPQAGLLNTKDRLVTCKCSVSSKLGIPLIFFQIKLSNNAHVQFTKDWTVDVYVGQEEENFTTGLRHFIFPISNSLPPHSTKELNISIPSPSGSNFRPYHLSISLVLSLNLAFTTTQKWIDDGKKTLTVKIHEQVFDAFDYLHHVYDTYPDGGETEELIGITLQDKCSGNTACSDLAKCLLAIPRTKVDAMLGEELKQTVSAPLTLTIPVPASVCEEFNLQSAEDVIKLLMTKCSNSDANPPTPSQSHVHLKALADNSEITVSVNEDPTSKANSEADNGRSKQEIFTCLVKLKSWNLSLLMATREAMKARLENGHARESKHKTLPVSTSRAKLNQHLQCYKKLASELKAKYSSPCSEGHLPQEFEALCNLFDRYELIH</sequence>
<dbReference type="PANTHER" id="PTHR14890:SF1">
    <property type="entry name" value="FANCONI ANEMIA CORE COMPLEX-ASSOCIATED PROTEIN 100"/>
    <property type="match status" value="1"/>
</dbReference>
<gene>
    <name evidence="1" type="ORF">EGW08_008438</name>
</gene>
<protein>
    <submittedName>
        <fullName evidence="1">Uncharacterized protein</fullName>
    </submittedName>
</protein>
<name>A0A3S0ZVA8_ELYCH</name>
<dbReference type="EMBL" id="RQTK01000230">
    <property type="protein sequence ID" value="RUS83780.1"/>
    <property type="molecule type" value="Genomic_DNA"/>
</dbReference>
<dbReference type="Proteomes" id="UP000271974">
    <property type="component" value="Unassembled WGS sequence"/>
</dbReference>
<dbReference type="PANTHER" id="PTHR14890">
    <property type="entry name" value="FANCONI ANEMIA CORE COMPLEX-ASSOCIATED PROTEIN 100"/>
    <property type="match status" value="1"/>
</dbReference>